<evidence type="ECO:0000313" key="2">
    <source>
        <dbReference type="Proteomes" id="UP000076004"/>
    </source>
</evidence>
<accession>A0A151LE21</accession>
<dbReference type="CDD" id="cd12215">
    <property type="entry name" value="ChiC_BD"/>
    <property type="match status" value="1"/>
</dbReference>
<protein>
    <submittedName>
        <fullName evidence="1">Putative secreted ookinete protein</fullName>
    </submittedName>
</protein>
<dbReference type="Proteomes" id="UP000076004">
    <property type="component" value="Unassembled WGS sequence"/>
</dbReference>
<dbReference type="GeneID" id="29778030"/>
<proteinExistence type="predicted"/>
<sequence>KNIIKHSRKVYNLNLYNCDLIDDWDLNHEYIDEEGKLIKLSGYVFQNIVSTDSMPTVNITDWKLKGSCSYDNYICGALNYMNNIYSKGDRVIFDGKIYEATTEVYETPKSMENLWIEKTNDCYDF</sequence>
<feature type="non-terminal residue" evidence="1">
    <location>
        <position position="1"/>
    </location>
</feature>
<dbReference type="Gene3D" id="2.10.10.90">
    <property type="match status" value="1"/>
</dbReference>
<dbReference type="EMBL" id="LVLB01000014">
    <property type="protein sequence ID" value="KYN97180.1"/>
    <property type="molecule type" value="Genomic_DNA"/>
</dbReference>
<dbReference type="RefSeq" id="XP_018640185.1">
    <property type="nucleotide sequence ID" value="XM_018787443.1"/>
</dbReference>
<gene>
    <name evidence="1" type="ORF">PGSY75_1340000</name>
</gene>
<reference evidence="1 2" key="1">
    <citation type="journal article" date="2016" name="Nat. Commun.">
        <title>Genomes of cryptic chimpanzee Plasmodium species reveal key evolutionary events leading to human malaria.</title>
        <authorList>
            <person name="Sundararaman S.A."/>
            <person name="Plenderleith L.J."/>
            <person name="Liu W."/>
            <person name="Loy D.E."/>
            <person name="Learn G.H."/>
            <person name="Li Y."/>
            <person name="Shaw K.S."/>
            <person name="Ayouba A."/>
            <person name="Peeters M."/>
            <person name="Speede S."/>
            <person name="Shaw G.M."/>
            <person name="Bushman F.D."/>
            <person name="Brisson D."/>
            <person name="Rayner J.C."/>
            <person name="Sharp P.M."/>
            <person name="Hahn B.H."/>
        </authorList>
    </citation>
    <scope>NUCLEOTIDE SEQUENCE [LARGE SCALE GENOMIC DNA]</scope>
    <source>
        <strain evidence="1 2">SY75</strain>
    </source>
</reference>
<comment type="caution">
    <text evidence="1">The sequence shown here is derived from an EMBL/GenBank/DDBJ whole genome shotgun (WGS) entry which is preliminary data.</text>
</comment>
<evidence type="ECO:0000313" key="1">
    <source>
        <dbReference type="EMBL" id="KYN97180.1"/>
    </source>
</evidence>
<dbReference type="AlphaFoldDB" id="A0A151LE21"/>
<dbReference type="VEuPathDB" id="PlasmoDB:PGSY75_1340000"/>
<name>A0A151LE21_9APIC</name>
<organism evidence="1 2">
    <name type="scientific">Plasmodium gaboni</name>
    <dbReference type="NCBI Taxonomy" id="647221"/>
    <lineage>
        <taxon>Eukaryota</taxon>
        <taxon>Sar</taxon>
        <taxon>Alveolata</taxon>
        <taxon>Apicomplexa</taxon>
        <taxon>Aconoidasida</taxon>
        <taxon>Haemosporida</taxon>
        <taxon>Plasmodiidae</taxon>
        <taxon>Plasmodium</taxon>
        <taxon>Plasmodium (Laverania)</taxon>
    </lineage>
</organism>
<dbReference type="KEGG" id="pgab:PGSY75_1340000"/>